<feature type="coiled-coil region" evidence="1">
    <location>
        <begin position="266"/>
        <end position="423"/>
    </location>
</feature>
<keyword evidence="4" id="KW-1185">Reference proteome</keyword>
<dbReference type="OrthoDB" id="2436455at2759"/>
<proteinExistence type="predicted"/>
<reference evidence="3 4" key="1">
    <citation type="submission" date="2015-07" db="EMBL/GenBank/DDBJ databases">
        <title>The genome of Dufourea novaeangliae.</title>
        <authorList>
            <person name="Pan H."/>
            <person name="Kapheim K."/>
        </authorList>
    </citation>
    <scope>NUCLEOTIDE SEQUENCE [LARGE SCALE GENOMIC DNA]</scope>
    <source>
        <strain evidence="3">0120121106</strain>
        <tissue evidence="3">Whole body</tissue>
    </source>
</reference>
<evidence type="ECO:0000313" key="4">
    <source>
        <dbReference type="Proteomes" id="UP000076502"/>
    </source>
</evidence>
<dbReference type="STRING" id="178035.A0A154PM99"/>
<protein>
    <submittedName>
        <fullName evidence="3">Uncharacterized protein</fullName>
    </submittedName>
</protein>
<feature type="coiled-coil region" evidence="1">
    <location>
        <begin position="1047"/>
        <end position="1095"/>
    </location>
</feature>
<feature type="compositionally biased region" description="Polar residues" evidence="2">
    <location>
        <begin position="1563"/>
        <end position="1573"/>
    </location>
</feature>
<evidence type="ECO:0000256" key="1">
    <source>
        <dbReference type="SAM" id="Coils"/>
    </source>
</evidence>
<dbReference type="Proteomes" id="UP000076502">
    <property type="component" value="Unassembled WGS sequence"/>
</dbReference>
<feature type="compositionally biased region" description="Polar residues" evidence="2">
    <location>
        <begin position="1587"/>
        <end position="1597"/>
    </location>
</feature>
<name>A0A154PM99_DUFNO</name>
<feature type="coiled-coil region" evidence="1">
    <location>
        <begin position="70"/>
        <end position="128"/>
    </location>
</feature>
<evidence type="ECO:0000313" key="3">
    <source>
        <dbReference type="EMBL" id="KZC13011.1"/>
    </source>
</evidence>
<feature type="region of interest" description="Disordered" evidence="2">
    <location>
        <begin position="1529"/>
        <end position="1626"/>
    </location>
</feature>
<organism evidence="3 4">
    <name type="scientific">Dufourea novaeangliae</name>
    <name type="common">Sweat bee</name>
    <dbReference type="NCBI Taxonomy" id="178035"/>
    <lineage>
        <taxon>Eukaryota</taxon>
        <taxon>Metazoa</taxon>
        <taxon>Ecdysozoa</taxon>
        <taxon>Arthropoda</taxon>
        <taxon>Hexapoda</taxon>
        <taxon>Insecta</taxon>
        <taxon>Pterygota</taxon>
        <taxon>Neoptera</taxon>
        <taxon>Endopterygota</taxon>
        <taxon>Hymenoptera</taxon>
        <taxon>Apocrita</taxon>
        <taxon>Aculeata</taxon>
        <taxon>Apoidea</taxon>
        <taxon>Anthophila</taxon>
        <taxon>Halictidae</taxon>
        <taxon>Rophitinae</taxon>
        <taxon>Dufourea</taxon>
    </lineage>
</organism>
<keyword evidence="1" id="KW-0175">Coiled coil</keyword>
<feature type="coiled-coil region" evidence="1">
    <location>
        <begin position="784"/>
        <end position="825"/>
    </location>
</feature>
<sequence>MCNKLQHETQIKIKMFLEIIIPYGKNINKESLRAAIAELEYNAPKTPVTPRTRSLKDFFTSPATRSAQTHKVLSERNRELRKLMNELEVERFEKADLQEDLRIQQNKVQSLQNALREQTAELKALRNERVPNTPQSCKKSKNTTDLEHYYRREVGQLEDELIQKQFEIDKLETENDSLYKKVKGMERQYISIKEKLRICEKSLESMQIQGELKDREIVDLRITNEELRTHLKEFNRTDDGEQSFEIDGIVPLTLTVPSLNTSEALSSVIEIQLQEAKEESAALKTEIDVLNKKLDSTSRDYKNVTQLLEEKTVNLQDTEAKLRTTLNKFAKEVESLQTEKKSLINENQRLEKLYASQKTSLLQIEETKNILTMEVDTLKEKIKVTENSLNDVNVNNVQLNDALADAESEIVKKIKSIQDLNNLYDITFESYDTNLKKIILNNLVTRDCQNDLDDATTAQLIEKVKILLDDFNEKSTSQQMELKSLKSSMEQMELKTEQYQSKICELEKNDKQSAEEISKLKETIARNITEINKLNAAVNQYSTEISCLREVELEKQILEKDLYTLKDDLDKKSTLLKSSTRSTQNLKETLNALIAEFRWTKEDILNQLNECQKQSDEIITNILNAHKILHNNFTKEQLHRKEIEDKLADNEKELKDNQNLNTALENNLVKTKQTVSELETALVEVKQKLTESIQKSENLQKTNKILEKQQEDMEGQNEKVLLDLNMVNDKLKLAQEETSNSSNQLKLKTEKITHLIAEVTSLKLEKEHVIHLQQEEESNMKSFIQELEEKLLEKQRELDQLNIEIKLKQETLELVQNKFEKLSKETVVSEIKMKEVIMNLQEVRTTQDTVLTTQEKALKEKALQMIQLEKEFMESKSVLYKQFEDEKTLCQSLQSKNSELQIELYKQMKTLNELQEVLKREKIEHDKSKEYSKILDTKMLEIAQICNELEYSVNDLRPAIANATPANENFYNDGDDRLLSINNDSYKTNNILNTVKTSINEVHASRKLILYLSNVNTNLNETLENQKVITDNYIQKCKETETLKIEVQALKNTKEKHVKHLNNLIKRKESLRDSLQNVIKSRKDLDTSLDELKEKWDRLLTKSGSILEMDNLVCDKLKQIQVRKTHLENTLSKYNIHQLQNIIPTHTILWQKFLWTEQELKNTYLNLSDNEEMYDICLDTFSDERTVIEAELQKNVIFKERIIQTEKEIDDFANLVTSLETDFKSNGTKYQSETEKKLQFQIDELIEEKNNVANKLDCARMKNAKLEEHIDELREKINELRTISWKETEALKEENLKLQEERDELSKRPRKEDVDNQLKDIYEKYKIKLDEMKLNMKTAYNEQVTKLNKEQEQCVQERLETLQKKMEIQCRKQADELSKYKAHVAGMSSQIWNVGEKLLSERQEKEKLQKELVELKLKYQHLDQQLISSIEHRSTKYEKRDLLSGENKEEILHKVTVIEEKTAFERRCSIRSIQTMGNAFNAEDEEGEVFDNIYLADMKNGFHPLPFTEEEIKTGSAADEMFNDSLSQSLLPEQKAKKKDRTQTSYKKPGPPTPSKNGGRLSLQGNELKSPNSRILRERNKDRATATPRTLKSLFTSRRQDENVSVTPRGRRRSNIFRRYRGTTDR</sequence>
<feature type="coiled-coil region" evidence="1">
    <location>
        <begin position="154"/>
        <end position="188"/>
    </location>
</feature>
<dbReference type="EMBL" id="KQ434978">
    <property type="protein sequence ID" value="KZC13011.1"/>
    <property type="molecule type" value="Genomic_DNA"/>
</dbReference>
<feature type="coiled-coil region" evidence="1">
    <location>
        <begin position="1398"/>
        <end position="1425"/>
    </location>
</feature>
<evidence type="ECO:0000256" key="2">
    <source>
        <dbReference type="SAM" id="MobiDB-lite"/>
    </source>
</evidence>
<feature type="coiled-coil region" evidence="1">
    <location>
        <begin position="640"/>
        <end position="737"/>
    </location>
</feature>
<feature type="compositionally biased region" description="Basic and acidic residues" evidence="2">
    <location>
        <begin position="1575"/>
        <end position="1584"/>
    </location>
</feature>
<accession>A0A154PM99</accession>
<gene>
    <name evidence="3" type="ORF">WN55_04908</name>
</gene>
<feature type="compositionally biased region" description="Basic residues" evidence="2">
    <location>
        <begin position="1609"/>
        <end position="1626"/>
    </location>
</feature>
<feature type="coiled-coil region" evidence="1">
    <location>
        <begin position="482"/>
        <end position="568"/>
    </location>
</feature>
<feature type="coiled-coil region" evidence="1">
    <location>
        <begin position="1235"/>
        <end position="1342"/>
    </location>
</feature>